<gene>
    <name evidence="1" type="ORF">THAOC_29806</name>
</gene>
<organism evidence="1 2">
    <name type="scientific">Thalassiosira oceanica</name>
    <name type="common">Marine diatom</name>
    <dbReference type="NCBI Taxonomy" id="159749"/>
    <lineage>
        <taxon>Eukaryota</taxon>
        <taxon>Sar</taxon>
        <taxon>Stramenopiles</taxon>
        <taxon>Ochrophyta</taxon>
        <taxon>Bacillariophyta</taxon>
        <taxon>Coscinodiscophyceae</taxon>
        <taxon>Thalassiosirophycidae</taxon>
        <taxon>Thalassiosirales</taxon>
        <taxon>Thalassiosiraceae</taxon>
        <taxon>Thalassiosira</taxon>
    </lineage>
</organism>
<name>K0RFK7_THAOC</name>
<evidence type="ECO:0000313" key="2">
    <source>
        <dbReference type="Proteomes" id="UP000266841"/>
    </source>
</evidence>
<accession>K0RFK7</accession>
<proteinExistence type="predicted"/>
<dbReference type="AlphaFoldDB" id="K0RFK7"/>
<protein>
    <submittedName>
        <fullName evidence="1">Uncharacterized protein</fullName>
    </submittedName>
</protein>
<dbReference type="EMBL" id="AGNL01042291">
    <property type="protein sequence ID" value="EJK51059.1"/>
    <property type="molecule type" value="Genomic_DNA"/>
</dbReference>
<keyword evidence="2" id="KW-1185">Reference proteome</keyword>
<feature type="non-terminal residue" evidence="1">
    <location>
        <position position="1"/>
    </location>
</feature>
<evidence type="ECO:0000313" key="1">
    <source>
        <dbReference type="EMBL" id="EJK51059.1"/>
    </source>
</evidence>
<reference evidence="1 2" key="1">
    <citation type="journal article" date="2012" name="Genome Biol.">
        <title>Genome and low-iron response of an oceanic diatom adapted to chronic iron limitation.</title>
        <authorList>
            <person name="Lommer M."/>
            <person name="Specht M."/>
            <person name="Roy A.S."/>
            <person name="Kraemer L."/>
            <person name="Andreson R."/>
            <person name="Gutowska M.A."/>
            <person name="Wolf J."/>
            <person name="Bergner S.V."/>
            <person name="Schilhabel M.B."/>
            <person name="Klostermeier U.C."/>
            <person name="Beiko R.G."/>
            <person name="Rosenstiel P."/>
            <person name="Hippler M."/>
            <person name="Laroche J."/>
        </authorList>
    </citation>
    <scope>NUCLEOTIDE SEQUENCE [LARGE SCALE GENOMIC DNA]</scope>
    <source>
        <strain evidence="1 2">CCMP1005</strain>
    </source>
</reference>
<dbReference type="Proteomes" id="UP000266841">
    <property type="component" value="Unassembled WGS sequence"/>
</dbReference>
<comment type="caution">
    <text evidence="1">The sequence shown here is derived from an EMBL/GenBank/DDBJ whole genome shotgun (WGS) entry which is preliminary data.</text>
</comment>
<sequence length="44" mass="5148">DNADDNYDDEIEGETYEVEEIEDETYEVQDTISRPPEACIRYSS</sequence>